<evidence type="ECO:0000259" key="8">
    <source>
        <dbReference type="Pfam" id="PF00324"/>
    </source>
</evidence>
<keyword evidence="10" id="KW-1185">Reference proteome</keyword>
<dbReference type="PANTHER" id="PTHR43341:SF1">
    <property type="entry name" value="GENERAL AMINO-ACID PERMEASE GAP1"/>
    <property type="match status" value="1"/>
</dbReference>
<evidence type="ECO:0000256" key="6">
    <source>
        <dbReference type="ARBA" id="ARBA00023136"/>
    </source>
</evidence>
<keyword evidence="3 7" id="KW-0812">Transmembrane</keyword>
<dbReference type="Gene3D" id="1.20.1740.10">
    <property type="entry name" value="Amino acid/polyamine transporter I"/>
    <property type="match status" value="1"/>
</dbReference>
<dbReference type="Pfam" id="PF00324">
    <property type="entry name" value="AA_permease"/>
    <property type="match status" value="1"/>
</dbReference>
<comment type="caution">
    <text evidence="9">The sequence shown here is derived from an EMBL/GenBank/DDBJ whole genome shotgun (WGS) entry which is preliminary data.</text>
</comment>
<dbReference type="Proteomes" id="UP000286045">
    <property type="component" value="Unassembled WGS sequence"/>
</dbReference>
<evidence type="ECO:0000313" key="10">
    <source>
        <dbReference type="Proteomes" id="UP000286045"/>
    </source>
</evidence>
<keyword evidence="2" id="KW-0813">Transport</keyword>
<evidence type="ECO:0000256" key="7">
    <source>
        <dbReference type="SAM" id="Phobius"/>
    </source>
</evidence>
<evidence type="ECO:0000256" key="3">
    <source>
        <dbReference type="ARBA" id="ARBA00022692"/>
    </source>
</evidence>
<dbReference type="PANTHER" id="PTHR43341">
    <property type="entry name" value="AMINO ACID PERMEASE"/>
    <property type="match status" value="1"/>
</dbReference>
<keyword evidence="6 7" id="KW-0472">Membrane</keyword>
<evidence type="ECO:0000256" key="5">
    <source>
        <dbReference type="ARBA" id="ARBA00022989"/>
    </source>
</evidence>
<dbReference type="EMBL" id="RYZI01000467">
    <property type="protein sequence ID" value="RWA05195.1"/>
    <property type="molecule type" value="Genomic_DNA"/>
</dbReference>
<feature type="non-terminal residue" evidence="9">
    <location>
        <position position="83"/>
    </location>
</feature>
<keyword evidence="5 7" id="KW-1133">Transmembrane helix</keyword>
<reference evidence="9 10" key="1">
    <citation type="submission" date="2018-12" db="EMBL/GenBank/DDBJ databases">
        <title>Draft genome sequence of Xylaria grammica IHI A82.</title>
        <authorList>
            <person name="Buettner E."/>
            <person name="Kellner H."/>
        </authorList>
    </citation>
    <scope>NUCLEOTIDE SEQUENCE [LARGE SCALE GENOMIC DNA]</scope>
    <source>
        <strain evidence="9 10">IHI A82</strain>
    </source>
</reference>
<proteinExistence type="predicted"/>
<protein>
    <recommendedName>
        <fullName evidence="8">Amino acid permease/ SLC12A domain-containing protein</fullName>
    </recommendedName>
</protein>
<gene>
    <name evidence="9" type="ORF">EKO27_g9915</name>
</gene>
<feature type="domain" description="Amino acid permease/ SLC12A" evidence="8">
    <location>
        <begin position="1"/>
        <end position="78"/>
    </location>
</feature>
<dbReference type="AlphaFoldDB" id="A0A439CSP2"/>
<name>A0A439CSP2_9PEZI</name>
<evidence type="ECO:0000256" key="2">
    <source>
        <dbReference type="ARBA" id="ARBA00022448"/>
    </source>
</evidence>
<sequence>MVVIASGETENPRRNIPKAIRRVFWRIALFYVLAVFLVTLCVSSMDPRLLDAIRTSAPGAASSPFVIAIENGGIAVLRPSSTP</sequence>
<keyword evidence="4" id="KW-0029">Amino-acid transport</keyword>
<evidence type="ECO:0000313" key="9">
    <source>
        <dbReference type="EMBL" id="RWA05195.1"/>
    </source>
</evidence>
<dbReference type="InterPro" id="IPR050524">
    <property type="entry name" value="APC_YAT"/>
</dbReference>
<evidence type="ECO:0000256" key="4">
    <source>
        <dbReference type="ARBA" id="ARBA00022970"/>
    </source>
</evidence>
<dbReference type="GO" id="GO:0016020">
    <property type="term" value="C:membrane"/>
    <property type="evidence" value="ECO:0007669"/>
    <property type="project" value="UniProtKB-SubCell"/>
</dbReference>
<evidence type="ECO:0000256" key="1">
    <source>
        <dbReference type="ARBA" id="ARBA00004141"/>
    </source>
</evidence>
<comment type="subcellular location">
    <subcellularLocation>
        <location evidence="1">Membrane</location>
        <topology evidence="1">Multi-pass membrane protein</topology>
    </subcellularLocation>
</comment>
<dbReference type="GO" id="GO:0015171">
    <property type="term" value="F:amino acid transmembrane transporter activity"/>
    <property type="evidence" value="ECO:0007669"/>
    <property type="project" value="TreeGrafter"/>
</dbReference>
<organism evidence="9 10">
    <name type="scientific">Xylaria grammica</name>
    <dbReference type="NCBI Taxonomy" id="363999"/>
    <lineage>
        <taxon>Eukaryota</taxon>
        <taxon>Fungi</taxon>
        <taxon>Dikarya</taxon>
        <taxon>Ascomycota</taxon>
        <taxon>Pezizomycotina</taxon>
        <taxon>Sordariomycetes</taxon>
        <taxon>Xylariomycetidae</taxon>
        <taxon>Xylariales</taxon>
        <taxon>Xylariaceae</taxon>
        <taxon>Xylaria</taxon>
    </lineage>
</organism>
<accession>A0A439CSP2</accession>
<feature type="transmembrane region" description="Helical" evidence="7">
    <location>
        <begin position="23"/>
        <end position="45"/>
    </location>
</feature>
<dbReference type="InterPro" id="IPR004841">
    <property type="entry name" value="AA-permease/SLC12A_dom"/>
</dbReference>
<dbReference type="STRING" id="363999.A0A439CSP2"/>